<keyword evidence="1" id="KW-0812">Transmembrane</keyword>
<accession>A0ABU7B9M0</accession>
<proteinExistence type="predicted"/>
<feature type="transmembrane region" description="Helical" evidence="1">
    <location>
        <begin position="103"/>
        <end position="127"/>
    </location>
</feature>
<comment type="caution">
    <text evidence="2">The sequence shown here is derived from an EMBL/GenBank/DDBJ whole genome shotgun (WGS) entry which is preliminary data.</text>
</comment>
<keyword evidence="1" id="KW-1133">Transmembrane helix</keyword>
<sequence>MAHSKMKMITLCNVQITYNDLITCGVNRTSDNLGKRRGARSDLDVRRGHIIASFSPFLSCYLSHGSSNDLKNRSEKYSKPKISLVQILPNLNTKGKKLKHNLVYIYCHCSAPKTLYLTVCVALIIFFPSELKKRNVLLLPSGDL</sequence>
<keyword evidence="3" id="KW-1185">Reference proteome</keyword>
<keyword evidence="1" id="KW-0472">Membrane</keyword>
<evidence type="ECO:0000313" key="2">
    <source>
        <dbReference type="EMBL" id="MED6246934.1"/>
    </source>
</evidence>
<gene>
    <name evidence="2" type="ORF">ATANTOWER_026465</name>
</gene>
<evidence type="ECO:0000313" key="3">
    <source>
        <dbReference type="Proteomes" id="UP001345963"/>
    </source>
</evidence>
<evidence type="ECO:0000256" key="1">
    <source>
        <dbReference type="SAM" id="Phobius"/>
    </source>
</evidence>
<name>A0ABU7B9M0_9TELE</name>
<reference evidence="2 3" key="1">
    <citation type="submission" date="2021-07" db="EMBL/GenBank/DDBJ databases">
        <authorList>
            <person name="Palmer J.M."/>
        </authorList>
    </citation>
    <scope>NUCLEOTIDE SEQUENCE [LARGE SCALE GENOMIC DNA]</scope>
    <source>
        <strain evidence="2 3">AT_MEX2019</strain>
        <tissue evidence="2">Muscle</tissue>
    </source>
</reference>
<dbReference type="EMBL" id="JAHUTI010045612">
    <property type="protein sequence ID" value="MED6246934.1"/>
    <property type="molecule type" value="Genomic_DNA"/>
</dbReference>
<dbReference type="Proteomes" id="UP001345963">
    <property type="component" value="Unassembled WGS sequence"/>
</dbReference>
<organism evidence="2 3">
    <name type="scientific">Ataeniobius toweri</name>
    <dbReference type="NCBI Taxonomy" id="208326"/>
    <lineage>
        <taxon>Eukaryota</taxon>
        <taxon>Metazoa</taxon>
        <taxon>Chordata</taxon>
        <taxon>Craniata</taxon>
        <taxon>Vertebrata</taxon>
        <taxon>Euteleostomi</taxon>
        <taxon>Actinopterygii</taxon>
        <taxon>Neopterygii</taxon>
        <taxon>Teleostei</taxon>
        <taxon>Neoteleostei</taxon>
        <taxon>Acanthomorphata</taxon>
        <taxon>Ovalentaria</taxon>
        <taxon>Atherinomorphae</taxon>
        <taxon>Cyprinodontiformes</taxon>
        <taxon>Goodeidae</taxon>
        <taxon>Ataeniobius</taxon>
    </lineage>
</organism>
<protein>
    <submittedName>
        <fullName evidence="2">Uncharacterized protein</fullName>
    </submittedName>
</protein>